<dbReference type="Pfam" id="PF07883">
    <property type="entry name" value="Cupin_2"/>
    <property type="match status" value="1"/>
</dbReference>
<comment type="caution">
    <text evidence="2">The sequence shown here is derived from an EMBL/GenBank/DDBJ whole genome shotgun (WGS) entry which is preliminary data.</text>
</comment>
<feature type="domain" description="Cupin type-2" evidence="1">
    <location>
        <begin position="8"/>
        <end position="76"/>
    </location>
</feature>
<protein>
    <submittedName>
        <fullName evidence="2">XRE family transcriptional regulator</fullName>
    </submittedName>
</protein>
<dbReference type="AlphaFoldDB" id="A0A2J4YN50"/>
<dbReference type="CDD" id="cd02209">
    <property type="entry name" value="cupin_XRE_C"/>
    <property type="match status" value="1"/>
</dbReference>
<dbReference type="EMBL" id="PIET01001163">
    <property type="protein sequence ID" value="PLM52181.1"/>
    <property type="molecule type" value="Genomic_DNA"/>
</dbReference>
<gene>
    <name evidence="2" type="ORF">CWM85_27385</name>
</gene>
<dbReference type="Proteomes" id="UP000234661">
    <property type="component" value="Unassembled WGS sequence"/>
</dbReference>
<reference evidence="2 3" key="1">
    <citation type="submission" date="2017-11" db="EMBL/GenBank/DDBJ databases">
        <authorList>
            <person name="Han C.G."/>
        </authorList>
    </citation>
    <scope>NUCLEOTIDE SEQUENCE [LARGE SCALE GENOMIC DNA]</scope>
    <source>
        <strain evidence="2 3">A2</strain>
    </source>
</reference>
<organism evidence="2 3">
    <name type="scientific">Klebsiella michiganensis</name>
    <dbReference type="NCBI Taxonomy" id="1134687"/>
    <lineage>
        <taxon>Bacteria</taxon>
        <taxon>Pseudomonadati</taxon>
        <taxon>Pseudomonadota</taxon>
        <taxon>Gammaproteobacteria</taxon>
        <taxon>Enterobacterales</taxon>
        <taxon>Enterobacteriaceae</taxon>
        <taxon>Klebsiella/Raoultella group</taxon>
        <taxon>Klebsiella</taxon>
    </lineage>
</organism>
<proteinExistence type="predicted"/>
<dbReference type="InterPro" id="IPR014710">
    <property type="entry name" value="RmlC-like_jellyroll"/>
</dbReference>
<evidence type="ECO:0000259" key="1">
    <source>
        <dbReference type="Pfam" id="PF07883"/>
    </source>
</evidence>
<reference evidence="2 3" key="2">
    <citation type="submission" date="2018-01" db="EMBL/GenBank/DDBJ databases">
        <title>Genomic study of Klebsiella pneumoniae.</title>
        <authorList>
            <person name="Yang Y."/>
            <person name="Bicalho R."/>
        </authorList>
    </citation>
    <scope>NUCLEOTIDE SEQUENCE [LARGE SCALE GENOMIC DNA]</scope>
    <source>
        <strain evidence="2 3">A2</strain>
    </source>
</reference>
<sequence>DMVELWQWSLNPGEMFTSPGHGEGTTELLFVTEGALTLTVNDGVYLIREGDSAVARTDAPHSYANAGDKIARFTMTVSEKAR</sequence>
<name>A0A2J4YN50_9ENTR</name>
<evidence type="ECO:0000313" key="3">
    <source>
        <dbReference type="Proteomes" id="UP000234661"/>
    </source>
</evidence>
<feature type="non-terminal residue" evidence="2">
    <location>
        <position position="1"/>
    </location>
</feature>
<dbReference type="SUPFAM" id="SSF51182">
    <property type="entry name" value="RmlC-like cupins"/>
    <property type="match status" value="1"/>
</dbReference>
<dbReference type="Gene3D" id="2.60.120.10">
    <property type="entry name" value="Jelly Rolls"/>
    <property type="match status" value="1"/>
</dbReference>
<dbReference type="InterPro" id="IPR013096">
    <property type="entry name" value="Cupin_2"/>
</dbReference>
<accession>A0A2J4YN50</accession>
<dbReference type="InterPro" id="IPR011051">
    <property type="entry name" value="RmlC_Cupin_sf"/>
</dbReference>
<evidence type="ECO:0000313" key="2">
    <source>
        <dbReference type="EMBL" id="PLM52181.1"/>
    </source>
</evidence>